<dbReference type="NCBIfam" id="NF033520">
    <property type="entry name" value="transpos_IS982"/>
    <property type="match status" value="1"/>
</dbReference>
<name>A0A820ZCR3_9BILA</name>
<dbReference type="InterPro" id="IPR025668">
    <property type="entry name" value="Tnp_DDE_dom"/>
</dbReference>
<dbReference type="Proteomes" id="UP000663873">
    <property type="component" value="Unassembled WGS sequence"/>
</dbReference>
<dbReference type="EMBL" id="CAJNXB010005056">
    <property type="protein sequence ID" value="CAF3405012.1"/>
    <property type="molecule type" value="Genomic_DNA"/>
</dbReference>
<proteinExistence type="predicted"/>
<organism evidence="3 4">
    <name type="scientific">Rotaria socialis</name>
    <dbReference type="NCBI Taxonomy" id="392032"/>
    <lineage>
        <taxon>Eukaryota</taxon>
        <taxon>Metazoa</taxon>
        <taxon>Spiralia</taxon>
        <taxon>Gnathifera</taxon>
        <taxon>Rotifera</taxon>
        <taxon>Eurotatoria</taxon>
        <taxon>Bdelloidea</taxon>
        <taxon>Philodinida</taxon>
        <taxon>Philodinidae</taxon>
        <taxon>Rotaria</taxon>
    </lineage>
</organism>
<protein>
    <recommendedName>
        <fullName evidence="1">Transposase DDE domain-containing protein</fullName>
    </recommendedName>
</protein>
<comment type="caution">
    <text evidence="3">The sequence shown here is derived from an EMBL/GenBank/DDBJ whole genome shotgun (WGS) entry which is preliminary data.</text>
</comment>
<dbReference type="EMBL" id="CAJOBP010009972">
    <property type="protein sequence ID" value="CAF4560697.1"/>
    <property type="molecule type" value="Genomic_DNA"/>
</dbReference>
<dbReference type="OrthoDB" id="10069606at2759"/>
<dbReference type="Proteomes" id="UP000663825">
    <property type="component" value="Unassembled WGS sequence"/>
</dbReference>
<keyword evidence="4" id="KW-1185">Reference proteome</keyword>
<evidence type="ECO:0000313" key="4">
    <source>
        <dbReference type="Proteomes" id="UP000663873"/>
    </source>
</evidence>
<evidence type="ECO:0000313" key="2">
    <source>
        <dbReference type="EMBL" id="CAF3405012.1"/>
    </source>
</evidence>
<dbReference type="Pfam" id="PF13612">
    <property type="entry name" value="DDE_Tnp_1_3"/>
    <property type="match status" value="1"/>
</dbReference>
<reference evidence="3" key="1">
    <citation type="submission" date="2021-02" db="EMBL/GenBank/DDBJ databases">
        <authorList>
            <person name="Nowell W R."/>
        </authorList>
    </citation>
    <scope>NUCLEOTIDE SEQUENCE</scope>
</reference>
<accession>A0A820ZCR3</accession>
<feature type="domain" description="Transposase DDE" evidence="1">
    <location>
        <begin position="18"/>
        <end position="173"/>
    </location>
</feature>
<evidence type="ECO:0000259" key="1">
    <source>
        <dbReference type="Pfam" id="PF13612"/>
    </source>
</evidence>
<evidence type="ECO:0000313" key="3">
    <source>
        <dbReference type="EMBL" id="CAF4560697.1"/>
    </source>
</evidence>
<dbReference type="AlphaFoldDB" id="A0A820ZCR3"/>
<gene>
    <name evidence="2" type="ORF">TIS948_LOCUS28055</name>
    <name evidence="3" type="ORF">UJA718_LOCUS29936</name>
</gene>
<sequence>MQSVLLPMTMFAKTCCLGDCTGISFVDSTPIRVCKTKRISRNKVFKDVATTGKSTMGWFHGFKLHIIINDKGELLSFCVTQANVDDREPLKNEGFLKDIFGKLFGDKGYISEKLQKLLFADGVELITSIRNNMKNSLMLMSDKILLRKRSVIETVNDELKNICQVEHSRHRSVINFMCNLIAGIIAYQFLPKKPSIKFDKLETNQLALY</sequence>